<evidence type="ECO:0000313" key="2">
    <source>
        <dbReference type="EMBL" id="KAG8194890.1"/>
    </source>
</evidence>
<proteinExistence type="predicted"/>
<comment type="caution">
    <text evidence="2">The sequence shown here is derived from an EMBL/GenBank/DDBJ whole genome shotgun (WGS) entry which is preliminary data.</text>
</comment>
<feature type="region of interest" description="Disordered" evidence="1">
    <location>
        <begin position="1"/>
        <end position="34"/>
    </location>
</feature>
<keyword evidence="3" id="KW-1185">Reference proteome</keyword>
<organism evidence="2 3">
    <name type="scientific">Oedothorax gibbosus</name>
    <dbReference type="NCBI Taxonomy" id="931172"/>
    <lineage>
        <taxon>Eukaryota</taxon>
        <taxon>Metazoa</taxon>
        <taxon>Ecdysozoa</taxon>
        <taxon>Arthropoda</taxon>
        <taxon>Chelicerata</taxon>
        <taxon>Arachnida</taxon>
        <taxon>Araneae</taxon>
        <taxon>Araneomorphae</taxon>
        <taxon>Entelegynae</taxon>
        <taxon>Araneoidea</taxon>
        <taxon>Linyphiidae</taxon>
        <taxon>Erigoninae</taxon>
        <taxon>Oedothorax</taxon>
    </lineage>
</organism>
<gene>
    <name evidence="2" type="ORF">JTE90_029181</name>
</gene>
<reference evidence="2 3" key="1">
    <citation type="journal article" date="2022" name="Nat. Ecol. Evol.">
        <title>A masculinizing supergene underlies an exaggerated male reproductive morph in a spider.</title>
        <authorList>
            <person name="Hendrickx F."/>
            <person name="De Corte Z."/>
            <person name="Sonet G."/>
            <person name="Van Belleghem S.M."/>
            <person name="Kostlbacher S."/>
            <person name="Vangestel C."/>
        </authorList>
    </citation>
    <scope>NUCLEOTIDE SEQUENCE [LARGE SCALE GENOMIC DNA]</scope>
    <source>
        <strain evidence="2">W744_W776</strain>
    </source>
</reference>
<dbReference type="AlphaFoldDB" id="A0AAV6VE53"/>
<name>A0AAV6VE53_9ARAC</name>
<protein>
    <submittedName>
        <fullName evidence="2">Uncharacterized protein</fullName>
    </submittedName>
</protein>
<accession>A0AAV6VE53</accession>
<evidence type="ECO:0000256" key="1">
    <source>
        <dbReference type="SAM" id="MobiDB-lite"/>
    </source>
</evidence>
<sequence length="72" mass="7997">MSTYESSFKNDIDSVAAEEESEVRSTQSDPAIAASENVHDANLCAMRRSMSCMTLVNQPSKCFFKENANQNE</sequence>
<dbReference type="EMBL" id="JAFNEN010000097">
    <property type="protein sequence ID" value="KAG8194890.1"/>
    <property type="molecule type" value="Genomic_DNA"/>
</dbReference>
<evidence type="ECO:0000313" key="3">
    <source>
        <dbReference type="Proteomes" id="UP000827092"/>
    </source>
</evidence>
<dbReference type="Proteomes" id="UP000827092">
    <property type="component" value="Unassembled WGS sequence"/>
</dbReference>